<dbReference type="EMBL" id="OZ035826">
    <property type="protein sequence ID" value="CAL1604765.1"/>
    <property type="molecule type" value="Genomic_DNA"/>
</dbReference>
<evidence type="ECO:0000313" key="2">
    <source>
        <dbReference type="EMBL" id="CAL1604765.1"/>
    </source>
</evidence>
<dbReference type="AlphaFoldDB" id="A0AAV2LTM8"/>
<name>A0AAV2LTM8_KNICA</name>
<dbReference type="Proteomes" id="UP001497482">
    <property type="component" value="Chromosome 4"/>
</dbReference>
<keyword evidence="3" id="KW-1185">Reference proteome</keyword>
<gene>
    <name evidence="2" type="ORF">KC01_LOCUS32223</name>
</gene>
<protein>
    <recommendedName>
        <fullName evidence="1">Activating signal cointegrator 1 N-terminal domain-containing protein</fullName>
    </recommendedName>
</protein>
<proteinExistence type="predicted"/>
<dbReference type="Pfam" id="PF23135">
    <property type="entry name" value="TRI4_N"/>
    <property type="match status" value="1"/>
</dbReference>
<organism evidence="2 3">
    <name type="scientific">Knipowitschia caucasica</name>
    <name type="common">Caucasian dwarf goby</name>
    <name type="synonym">Pomatoschistus caucasicus</name>
    <dbReference type="NCBI Taxonomy" id="637954"/>
    <lineage>
        <taxon>Eukaryota</taxon>
        <taxon>Metazoa</taxon>
        <taxon>Chordata</taxon>
        <taxon>Craniata</taxon>
        <taxon>Vertebrata</taxon>
        <taxon>Euteleostomi</taxon>
        <taxon>Actinopterygii</taxon>
        <taxon>Neopterygii</taxon>
        <taxon>Teleostei</taxon>
        <taxon>Neoteleostei</taxon>
        <taxon>Acanthomorphata</taxon>
        <taxon>Gobiaria</taxon>
        <taxon>Gobiiformes</taxon>
        <taxon>Gobioidei</taxon>
        <taxon>Gobiidae</taxon>
        <taxon>Gobiinae</taxon>
        <taxon>Knipowitschia</taxon>
    </lineage>
</organism>
<feature type="domain" description="Activating signal cointegrator 1 N-terminal" evidence="1">
    <location>
        <begin position="5"/>
        <end position="65"/>
    </location>
</feature>
<accession>A0AAV2LTM8</accession>
<sequence length="110" mass="12681">MSESLFQWCVEQLHHRFGLEACEDIVKYILTIENREELEEYVGDLLQGTDGRKRHFLDELLKRWERSQRPSVDPAGLFVRTESAPSAADFERKAVLGVLGEKPQPPVLQT</sequence>
<evidence type="ECO:0000313" key="3">
    <source>
        <dbReference type="Proteomes" id="UP001497482"/>
    </source>
</evidence>
<evidence type="ECO:0000259" key="1">
    <source>
        <dbReference type="Pfam" id="PF23135"/>
    </source>
</evidence>
<dbReference type="InterPro" id="IPR056994">
    <property type="entry name" value="TRI4_N"/>
</dbReference>
<reference evidence="2 3" key="1">
    <citation type="submission" date="2024-04" db="EMBL/GenBank/DDBJ databases">
        <authorList>
            <person name="Waldvogel A.-M."/>
            <person name="Schoenle A."/>
        </authorList>
    </citation>
    <scope>NUCLEOTIDE SEQUENCE [LARGE SCALE GENOMIC DNA]</scope>
</reference>